<evidence type="ECO:0000313" key="3">
    <source>
        <dbReference type="EMBL" id="NWJ44373.1"/>
    </source>
</evidence>
<dbReference type="PANTHER" id="PTHR42845">
    <property type="entry name" value="COENZYME F420-REDUCING HYDROGENASE, GAMMA SUBUNIT"/>
    <property type="match status" value="1"/>
</dbReference>
<evidence type="ECO:0000256" key="1">
    <source>
        <dbReference type="ARBA" id="ARBA00023002"/>
    </source>
</evidence>
<reference evidence="4" key="2">
    <citation type="journal article" date="2024" name="Nature">
        <title>Anoxygenic phototroph of the Chloroflexota uses a type I reaction centre.</title>
        <authorList>
            <person name="Tsuji J.M."/>
            <person name="Shaw N.A."/>
            <person name="Nagashima S."/>
            <person name="Venkiteswaran J.J."/>
            <person name="Schiff S.L."/>
            <person name="Watanabe T."/>
            <person name="Fukui M."/>
            <person name="Hanada S."/>
            <person name="Tank M."/>
            <person name="Neufeld J.D."/>
        </authorList>
    </citation>
    <scope>NUCLEOTIDE SEQUENCE</scope>
    <source>
        <strain evidence="4">L227-S17</strain>
    </source>
</reference>
<dbReference type="AlphaFoldDB" id="A0A8T7LU21"/>
<dbReference type="EMBL" id="JACATZ010000001">
    <property type="protein sequence ID" value="NWJ44373.1"/>
    <property type="molecule type" value="Genomic_DNA"/>
</dbReference>
<dbReference type="GO" id="GO:0016491">
    <property type="term" value="F:oxidoreductase activity"/>
    <property type="evidence" value="ECO:0007669"/>
    <property type="project" value="UniProtKB-KW"/>
</dbReference>
<dbReference type="EMBL" id="CP128399">
    <property type="protein sequence ID" value="WJW66266.1"/>
    <property type="molecule type" value="Genomic_DNA"/>
</dbReference>
<dbReference type="InterPro" id="IPR037024">
    <property type="entry name" value="NiFe_Hase_small_N_sf"/>
</dbReference>
<sequence length="259" mass="28459">MQPEKKPKLAIWKFASCDGCQLSLLDCEDELLAVADKVEIANFPEASSTVLKGPYDISLVEGSITTLHDAERIQKVRNLSKYLITIGACANAGGIQALRNFKDVKEFTSAVYANPAFISTLDRSTPIAQHVRVDFELQGCPINKYQLLEVINAMLNGRRPNTPPYSVCVECKMRQTVCVMVASGTPCLGPVTHAGCNALCPSYQRSCFGCYGPKETPNTASLGAQWAEMGKSKPELVRAFRSFNAYAEAFRKESRSHEH</sequence>
<evidence type="ECO:0000313" key="6">
    <source>
        <dbReference type="Proteomes" id="UP001431572"/>
    </source>
</evidence>
<dbReference type="PANTHER" id="PTHR42845:SF1">
    <property type="entry name" value="HYDROGENASE SMALL SUBUNIT"/>
    <property type="match status" value="1"/>
</dbReference>
<dbReference type="Proteomes" id="UP000521676">
    <property type="component" value="Unassembled WGS sequence"/>
</dbReference>
<evidence type="ECO:0000313" key="5">
    <source>
        <dbReference type="Proteomes" id="UP000521676"/>
    </source>
</evidence>
<dbReference type="Pfam" id="PF01058">
    <property type="entry name" value="Oxidored_q6"/>
    <property type="match status" value="1"/>
</dbReference>
<evidence type="ECO:0000259" key="2">
    <source>
        <dbReference type="Pfam" id="PF01058"/>
    </source>
</evidence>
<organism evidence="3 5">
    <name type="scientific">Candidatus Chlorohelix allophototropha</name>
    <dbReference type="NCBI Taxonomy" id="3003348"/>
    <lineage>
        <taxon>Bacteria</taxon>
        <taxon>Bacillati</taxon>
        <taxon>Chloroflexota</taxon>
        <taxon>Chloroflexia</taxon>
        <taxon>Candidatus Chloroheliales</taxon>
        <taxon>Candidatus Chloroheliaceae</taxon>
        <taxon>Candidatus Chlorohelix</taxon>
    </lineage>
</organism>
<dbReference type="Proteomes" id="UP001431572">
    <property type="component" value="Chromosome 1"/>
</dbReference>
<dbReference type="GO" id="GO:0051536">
    <property type="term" value="F:iron-sulfur cluster binding"/>
    <property type="evidence" value="ECO:0007669"/>
    <property type="project" value="InterPro"/>
</dbReference>
<dbReference type="Gene3D" id="3.40.50.700">
    <property type="entry name" value="NADH:ubiquinone oxidoreductase-like, 20kDa subunit"/>
    <property type="match status" value="1"/>
</dbReference>
<feature type="domain" description="NADH:ubiquinone oxidoreductase-like 20kDa subunit" evidence="2">
    <location>
        <begin position="17"/>
        <end position="153"/>
    </location>
</feature>
<proteinExistence type="predicted"/>
<keyword evidence="1" id="KW-0560">Oxidoreductase</keyword>
<dbReference type="InterPro" id="IPR006137">
    <property type="entry name" value="NADH_UbQ_OxRdtase-like_20kDa"/>
</dbReference>
<accession>A0A8T7LU21</accession>
<reference evidence="3 5" key="1">
    <citation type="submission" date="2020-06" db="EMBL/GenBank/DDBJ databases">
        <title>Anoxygenic phototrophic Chloroflexota member uses a Type I reaction center.</title>
        <authorList>
            <person name="Tsuji J.M."/>
            <person name="Shaw N.A."/>
            <person name="Nagashima S."/>
            <person name="Venkiteswaran J."/>
            <person name="Schiff S.L."/>
            <person name="Hanada S."/>
            <person name="Tank M."/>
            <person name="Neufeld J.D."/>
        </authorList>
    </citation>
    <scope>NUCLEOTIDE SEQUENCE [LARGE SCALE GENOMIC DNA]</scope>
    <source>
        <strain evidence="3">L227-S17</strain>
    </source>
</reference>
<name>A0A8T7LU21_9CHLR</name>
<dbReference type="SUPFAM" id="SSF56770">
    <property type="entry name" value="HydA/Nqo6-like"/>
    <property type="match status" value="1"/>
</dbReference>
<dbReference type="InterPro" id="IPR051349">
    <property type="entry name" value="Hydrogenase_assoc-protein"/>
</dbReference>
<gene>
    <name evidence="3" type="ORF">HXX08_00695</name>
    <name evidence="4" type="ORF">OZ401_002058</name>
</gene>
<dbReference type="RefSeq" id="WP_341468149.1">
    <property type="nucleotide sequence ID" value="NZ_CP128399.1"/>
</dbReference>
<keyword evidence="6" id="KW-1185">Reference proteome</keyword>
<protein>
    <submittedName>
        <fullName evidence="3">Oxidoreductase</fullName>
    </submittedName>
</protein>
<evidence type="ECO:0000313" key="4">
    <source>
        <dbReference type="EMBL" id="WJW66266.1"/>
    </source>
</evidence>